<dbReference type="EMBL" id="CAMAPB010000016">
    <property type="protein sequence ID" value="CAH9056349.1"/>
    <property type="molecule type" value="Genomic_DNA"/>
</dbReference>
<reference evidence="2" key="1">
    <citation type="submission" date="2022-07" db="EMBL/GenBank/DDBJ databases">
        <authorList>
            <person name="Criscuolo A."/>
        </authorList>
    </citation>
    <scope>NUCLEOTIDE SEQUENCE</scope>
    <source>
        <strain evidence="2">CIP103197</strain>
    </source>
</reference>
<evidence type="ECO:0000313" key="2">
    <source>
        <dbReference type="EMBL" id="CAH9056349.1"/>
    </source>
</evidence>
<protein>
    <recommendedName>
        <fullName evidence="1">YgjP-like metallopeptidase domain-containing protein</fullName>
    </recommendedName>
</protein>
<dbReference type="PANTHER" id="PTHR30399:SF1">
    <property type="entry name" value="UTP PYROPHOSPHATASE"/>
    <property type="match status" value="1"/>
</dbReference>
<comment type="caution">
    <text evidence="2">The sequence shown here is derived from an EMBL/GenBank/DDBJ whole genome shotgun (WGS) entry which is preliminary data.</text>
</comment>
<proteinExistence type="predicted"/>
<evidence type="ECO:0000259" key="1">
    <source>
        <dbReference type="Pfam" id="PF01863"/>
    </source>
</evidence>
<dbReference type="CDD" id="cd07344">
    <property type="entry name" value="M48_yhfN_like"/>
    <property type="match status" value="1"/>
</dbReference>
<sequence length="231" mass="27728">MLDYTLKRSKRRKTVAIKVAQRELTVYAPHFVTKTQINEWLLSKQDWIDAQLHKQQIQADTRQFPLKTQSIKLFNEAVNVQFDNAARTQWQQHNESQTLLLSISSRVKHQTQMYQSLLEQFLHEKLESYIEMRVNDYCQLMGEKLPSNIRIQLYKRRWGSCNRRRELTFNLHLASAPTWVIDYVIVHELAHLKYLNHSAQFWQRVGLFYSDYKQASNWLNNHGMSLQWVFE</sequence>
<dbReference type="InterPro" id="IPR002725">
    <property type="entry name" value="YgjP-like_metallopeptidase"/>
</dbReference>
<dbReference type="InterPro" id="IPR053136">
    <property type="entry name" value="UTP_pyrophosphatase-like"/>
</dbReference>
<feature type="domain" description="YgjP-like metallopeptidase" evidence="1">
    <location>
        <begin position="13"/>
        <end position="222"/>
    </location>
</feature>
<dbReference type="Gene3D" id="3.30.2010.10">
    <property type="entry name" value="Metalloproteases ('zincins'), catalytic domain"/>
    <property type="match status" value="1"/>
</dbReference>
<organism evidence="2 3">
    <name type="scientific">Pseudoalteromonas haloplanktis</name>
    <name type="common">Alteromonas haloplanktis</name>
    <dbReference type="NCBI Taxonomy" id="228"/>
    <lineage>
        <taxon>Bacteria</taxon>
        <taxon>Pseudomonadati</taxon>
        <taxon>Pseudomonadota</taxon>
        <taxon>Gammaproteobacteria</taxon>
        <taxon>Alteromonadales</taxon>
        <taxon>Pseudoalteromonadaceae</taxon>
        <taxon>Pseudoalteromonas</taxon>
    </lineage>
</organism>
<name>A0A9W4QWH4_PSEHA</name>
<accession>A0A9W4QWH4</accession>
<dbReference type="PANTHER" id="PTHR30399">
    <property type="entry name" value="UNCHARACTERIZED PROTEIN YGJP"/>
    <property type="match status" value="1"/>
</dbReference>
<dbReference type="Pfam" id="PF01863">
    <property type="entry name" value="YgjP-like"/>
    <property type="match status" value="1"/>
</dbReference>
<dbReference type="Proteomes" id="UP001152447">
    <property type="component" value="Unassembled WGS sequence"/>
</dbReference>
<keyword evidence="3" id="KW-1185">Reference proteome</keyword>
<dbReference type="AlphaFoldDB" id="A0A9W4QWH4"/>
<gene>
    <name evidence="2" type="ORF">PSEHALCIP103_01438</name>
</gene>
<evidence type="ECO:0000313" key="3">
    <source>
        <dbReference type="Proteomes" id="UP001152447"/>
    </source>
</evidence>